<dbReference type="InterPro" id="IPR046535">
    <property type="entry name" value="DUF6600"/>
</dbReference>
<dbReference type="RefSeq" id="WP_258824095.1">
    <property type="nucleotide sequence ID" value="NZ_JANUHB010000006.1"/>
</dbReference>
<feature type="signal peptide" evidence="2">
    <location>
        <begin position="1"/>
        <end position="23"/>
    </location>
</feature>
<evidence type="ECO:0000313" key="4">
    <source>
        <dbReference type="Proteomes" id="UP001206126"/>
    </source>
</evidence>
<evidence type="ECO:0000256" key="1">
    <source>
        <dbReference type="SAM" id="MobiDB-lite"/>
    </source>
</evidence>
<accession>A0ABT2DGJ1</accession>
<evidence type="ECO:0000313" key="3">
    <source>
        <dbReference type="EMBL" id="MCS0810263.1"/>
    </source>
</evidence>
<dbReference type="Pfam" id="PF20245">
    <property type="entry name" value="DUF6600"/>
    <property type="match status" value="1"/>
</dbReference>
<feature type="compositionally biased region" description="Pro residues" evidence="1">
    <location>
        <begin position="590"/>
        <end position="610"/>
    </location>
</feature>
<dbReference type="EMBL" id="JANUHB010000006">
    <property type="protein sequence ID" value="MCS0810263.1"/>
    <property type="molecule type" value="Genomic_DNA"/>
</dbReference>
<feature type="compositionally biased region" description="Basic and acidic residues" evidence="1">
    <location>
        <begin position="413"/>
        <end position="432"/>
    </location>
</feature>
<keyword evidence="2" id="KW-0732">Signal</keyword>
<reference evidence="3 4" key="1">
    <citation type="submission" date="2022-08" db="EMBL/GenBank/DDBJ databases">
        <title>Reclassification of Massilia species as members of the genera Telluria, Duganella, Pseudoduganella, Mokoshia gen. nov. and Zemynaea gen. nov. using orthogonal and non-orthogonal genome-based approaches.</title>
        <authorList>
            <person name="Bowman J.P."/>
        </authorList>
    </citation>
    <scope>NUCLEOTIDE SEQUENCE [LARGE SCALE GENOMIC DNA]</scope>
    <source>
        <strain evidence="3 4">JCM 31605</strain>
    </source>
</reference>
<gene>
    <name evidence="3" type="ORF">NX774_20260</name>
</gene>
<dbReference type="PANTHER" id="PTHR38731:SF3">
    <property type="entry name" value="BLL6125 PROTEIN"/>
    <property type="match status" value="1"/>
</dbReference>
<feature type="compositionally biased region" description="Basic and acidic residues" evidence="1">
    <location>
        <begin position="438"/>
        <end position="461"/>
    </location>
</feature>
<feature type="compositionally biased region" description="Basic and acidic residues" evidence="1">
    <location>
        <begin position="611"/>
        <end position="623"/>
    </location>
</feature>
<evidence type="ECO:0000256" key="2">
    <source>
        <dbReference type="SAM" id="SignalP"/>
    </source>
</evidence>
<feature type="region of interest" description="Disordered" evidence="1">
    <location>
        <begin position="360"/>
        <end position="381"/>
    </location>
</feature>
<dbReference type="Gene3D" id="2.60.120.1440">
    <property type="match status" value="1"/>
</dbReference>
<feature type="compositionally biased region" description="Pro residues" evidence="1">
    <location>
        <begin position="624"/>
        <end position="682"/>
    </location>
</feature>
<feature type="region of interest" description="Disordered" evidence="1">
    <location>
        <begin position="401"/>
        <end position="698"/>
    </location>
</feature>
<sequence>MRNRLLNTLMLLAFAAASTQALADEPPARVGRVALAQGQVTVGGDGIETTTAQVNWPVTSNEMITTARGARTELQVGSTFIRLDGDSSLEVVELDDDNLRLRLHYGSASIRIVNPDVLGGFELSTPEGRVRMQEPGRLRVDAERVADTSSVTVFEGSARVEGGGASLTLRAGKRAELQDDDVRTIAAMRDAFDDWAQDRDRYAQAPAATRYVTTEMTGYSDLDRYGHWQMSTEYGPLWIPTVVAPGWAPYSDGSWVWMDQWGWTWVDNAPWGYAPFHYGRWVVVNKRWCWAPGHREHRPVWAPALVGWVGGSNWSVRFRDRHQALPARGWYPLSPHDRYVPGYRAPDDHLRRLNSDVRPDFRHRAPEPRGITVVPQDQFTHRGRVPVTQAPHADVPRQALQAVPGAAPPPPVGRREHDARREERRADERPGERGPGGRFDRDRFDHDRLDRRGDERARREAQPQVLSTQPNPVIPDHRQPPQPVTVLSAPPVLQGPQPQRPVIPEHRQPPQPVAAMSAPPVIQPGQPIQTQQPVIPEHRPPPQPVTVLSAPPVLPGQQQAQPLPPSRLQWRHEKMDTGDEPRRERTLPLAPGPVPAGVAPPPQAAMPAPPERPHRAEFERREMPPPVRQAPPPAPAPAAPPPVAHQFQPPPSPPPVMRQMPPPPSPPAMQAPPAPRPAPAAAPVPQRARDDNARQQER</sequence>
<protein>
    <recommendedName>
        <fullName evidence="5">FecR protein domain-containing protein</fullName>
    </recommendedName>
</protein>
<dbReference type="Proteomes" id="UP001206126">
    <property type="component" value="Unassembled WGS sequence"/>
</dbReference>
<dbReference type="PANTHER" id="PTHR38731">
    <property type="entry name" value="LIPL45-RELATED LIPOPROTEIN-RELATED"/>
    <property type="match status" value="1"/>
</dbReference>
<evidence type="ECO:0008006" key="5">
    <source>
        <dbReference type="Google" id="ProtNLM"/>
    </source>
</evidence>
<organism evidence="3 4">
    <name type="scientific">Massilia agilis</name>
    <dbReference type="NCBI Taxonomy" id="1811226"/>
    <lineage>
        <taxon>Bacteria</taxon>
        <taxon>Pseudomonadati</taxon>
        <taxon>Pseudomonadota</taxon>
        <taxon>Betaproteobacteria</taxon>
        <taxon>Burkholderiales</taxon>
        <taxon>Oxalobacteraceae</taxon>
        <taxon>Telluria group</taxon>
        <taxon>Massilia</taxon>
    </lineage>
</organism>
<feature type="chain" id="PRO_5047411288" description="FecR protein domain-containing protein" evidence="2">
    <location>
        <begin position="24"/>
        <end position="698"/>
    </location>
</feature>
<feature type="compositionally biased region" description="Basic and acidic residues" evidence="1">
    <location>
        <begin position="570"/>
        <end position="586"/>
    </location>
</feature>
<keyword evidence="4" id="KW-1185">Reference proteome</keyword>
<feature type="compositionally biased region" description="Basic and acidic residues" evidence="1">
    <location>
        <begin position="687"/>
        <end position="698"/>
    </location>
</feature>
<name>A0ABT2DGJ1_9BURK</name>
<feature type="compositionally biased region" description="Low complexity" evidence="1">
    <location>
        <begin position="519"/>
        <end position="535"/>
    </location>
</feature>
<proteinExistence type="predicted"/>
<comment type="caution">
    <text evidence="3">The sequence shown here is derived from an EMBL/GenBank/DDBJ whole genome shotgun (WGS) entry which is preliminary data.</text>
</comment>